<evidence type="ECO:0000313" key="3">
    <source>
        <dbReference type="Proteomes" id="UP000199031"/>
    </source>
</evidence>
<dbReference type="Pfam" id="PF16022">
    <property type="entry name" value="DUF4783"/>
    <property type="match status" value="1"/>
</dbReference>
<protein>
    <recommendedName>
        <fullName evidence="4">DUF4783 domain-containing protein</fullName>
    </recommendedName>
</protein>
<organism evidence="2 3">
    <name type="scientific">Parafilimonas terrae</name>
    <dbReference type="NCBI Taxonomy" id="1465490"/>
    <lineage>
        <taxon>Bacteria</taxon>
        <taxon>Pseudomonadati</taxon>
        <taxon>Bacteroidota</taxon>
        <taxon>Chitinophagia</taxon>
        <taxon>Chitinophagales</taxon>
        <taxon>Chitinophagaceae</taxon>
        <taxon>Parafilimonas</taxon>
    </lineage>
</organism>
<evidence type="ECO:0000313" key="2">
    <source>
        <dbReference type="EMBL" id="SFQ54554.1"/>
    </source>
</evidence>
<feature type="signal peptide" evidence="1">
    <location>
        <begin position="1"/>
        <end position="20"/>
    </location>
</feature>
<dbReference type="EMBL" id="FOXQ01000020">
    <property type="protein sequence ID" value="SFQ54554.1"/>
    <property type="molecule type" value="Genomic_DNA"/>
</dbReference>
<dbReference type="STRING" id="1465490.SAMN05444277_1205"/>
<evidence type="ECO:0008006" key="4">
    <source>
        <dbReference type="Google" id="ProtNLM"/>
    </source>
</evidence>
<evidence type="ECO:0000256" key="1">
    <source>
        <dbReference type="SAM" id="SignalP"/>
    </source>
</evidence>
<accession>A0A1I5ZDM6</accession>
<reference evidence="2 3" key="1">
    <citation type="submission" date="2016-10" db="EMBL/GenBank/DDBJ databases">
        <authorList>
            <person name="de Groot N.N."/>
        </authorList>
    </citation>
    <scope>NUCLEOTIDE SEQUENCE [LARGE SCALE GENOMIC DNA]</scope>
    <source>
        <strain evidence="2 3">DSM 28286</strain>
    </source>
</reference>
<dbReference type="Gene3D" id="3.10.450.50">
    <property type="match status" value="1"/>
</dbReference>
<keyword evidence="1" id="KW-0732">Signal</keyword>
<gene>
    <name evidence="2" type="ORF">SAMN05444277_1205</name>
</gene>
<proteinExistence type="predicted"/>
<dbReference type="OrthoDB" id="1524766at2"/>
<dbReference type="AlphaFoldDB" id="A0A1I5ZDM6"/>
<name>A0A1I5ZDM6_9BACT</name>
<dbReference type="InterPro" id="IPR031977">
    <property type="entry name" value="DUF4783"/>
</dbReference>
<feature type="chain" id="PRO_5011728248" description="DUF4783 domain-containing protein" evidence="1">
    <location>
        <begin position="21"/>
        <end position="124"/>
    </location>
</feature>
<sequence length="124" mass="13611">MKKLLTIIGFFLTVNTFAQSADDVASALNAGNANKFASYFSNSVNIALPQKPEVKNLSKAEATAMIQSFFTKNKVSGFERFSDSRQLNDMTYVAGKLKGTQEYNITVVLKSTGNAISVIRVRIF</sequence>
<dbReference type="Proteomes" id="UP000199031">
    <property type="component" value="Unassembled WGS sequence"/>
</dbReference>
<keyword evidence="3" id="KW-1185">Reference proteome</keyword>
<dbReference type="RefSeq" id="WP_090663130.1">
    <property type="nucleotide sequence ID" value="NZ_FOXQ01000020.1"/>
</dbReference>